<organism evidence="2 4">
    <name type="scientific">Oerskovia enterophila</name>
    <dbReference type="NCBI Taxonomy" id="43678"/>
    <lineage>
        <taxon>Bacteria</taxon>
        <taxon>Bacillati</taxon>
        <taxon>Actinomycetota</taxon>
        <taxon>Actinomycetes</taxon>
        <taxon>Micrococcales</taxon>
        <taxon>Cellulomonadaceae</taxon>
        <taxon>Oerskovia</taxon>
    </lineage>
</organism>
<accession>A0A163Q284</accession>
<dbReference type="Proteomes" id="UP000076447">
    <property type="component" value="Unassembled WGS sequence"/>
</dbReference>
<feature type="region of interest" description="Disordered" evidence="1">
    <location>
        <begin position="34"/>
        <end position="61"/>
    </location>
</feature>
<evidence type="ECO:0000313" key="4">
    <source>
        <dbReference type="Proteomes" id="UP000076447"/>
    </source>
</evidence>
<protein>
    <submittedName>
        <fullName evidence="2">Uncharacterized protein</fullName>
    </submittedName>
</protein>
<comment type="caution">
    <text evidence="2">The sequence shown here is derived from an EMBL/GenBank/DDBJ whole genome shotgun (WGS) entry which is preliminary data.</text>
</comment>
<dbReference type="OrthoDB" id="4377282at2"/>
<evidence type="ECO:0000313" key="3">
    <source>
        <dbReference type="EMBL" id="OCI33111.1"/>
    </source>
</evidence>
<proteinExistence type="predicted"/>
<dbReference type="STRING" id="43678.OJAG_35720"/>
<dbReference type="PANTHER" id="PTHR34724:SF2">
    <property type="entry name" value="OS12G0596101 PROTEIN"/>
    <property type="match status" value="1"/>
</dbReference>
<dbReference type="RefSeq" id="WP_056652926.1">
    <property type="nucleotide sequence ID" value="NZ_JBIVFZ010000004.1"/>
</dbReference>
<gene>
    <name evidence="3" type="ORF">OERS_00320</name>
    <name evidence="2" type="ORF">OJAG_35720</name>
</gene>
<keyword evidence="5" id="KW-1185">Reference proteome</keyword>
<dbReference type="PANTHER" id="PTHR34724">
    <property type="entry name" value="OS12G0596101 PROTEIN"/>
    <property type="match status" value="1"/>
</dbReference>
<evidence type="ECO:0000313" key="5">
    <source>
        <dbReference type="Proteomes" id="UP000093412"/>
    </source>
</evidence>
<dbReference type="AlphaFoldDB" id="A0A163Q284"/>
<name>A0A163Q284_9CELL</name>
<reference evidence="3 5" key="2">
    <citation type="submission" date="2016-06" db="EMBL/GenBank/DDBJ databases">
        <title>Genome sequence of Oerskovia enterophila DSM 43852.</title>
        <authorList>
            <person name="Poehlein A."/>
            <person name="Jag V."/>
            <person name="Bengelsdorf F.R."/>
            <person name="Daniel R."/>
            <person name="Duerre P."/>
        </authorList>
    </citation>
    <scope>NUCLEOTIDE SEQUENCE [LARGE SCALE GENOMIC DNA]</scope>
    <source>
        <strain evidence="3 5">DSM 43852</strain>
    </source>
</reference>
<dbReference type="EMBL" id="LRIE01000084">
    <property type="protein sequence ID" value="KZM33733.1"/>
    <property type="molecule type" value="Genomic_DNA"/>
</dbReference>
<reference evidence="2 4" key="1">
    <citation type="submission" date="2016-01" db="EMBL/GenBank/DDBJ databases">
        <title>Genome sequence of Oerskovia enterophila VJag, an agar and cellulose degrading bacterium.</title>
        <authorList>
            <person name="Poehlein A."/>
            <person name="Jag V."/>
            <person name="Bengelsdorf F."/>
            <person name="Duerre P."/>
            <person name="Daniel R."/>
        </authorList>
    </citation>
    <scope>NUCLEOTIDE SEQUENCE [LARGE SCALE GENOMIC DNA]</scope>
    <source>
        <strain evidence="2 4">VJag</strain>
    </source>
</reference>
<dbReference type="PATRIC" id="fig|43678.3.peg.3736"/>
<evidence type="ECO:0000256" key="1">
    <source>
        <dbReference type="SAM" id="MobiDB-lite"/>
    </source>
</evidence>
<dbReference type="EMBL" id="MAQA01000001">
    <property type="protein sequence ID" value="OCI33111.1"/>
    <property type="molecule type" value="Genomic_DNA"/>
</dbReference>
<sequence>MCRAVTCKKCGKTTWAGCGQHVDDVMRGVPRKDRCEGHAAEPSQGSSPGSFLARLFGSNRS</sequence>
<dbReference type="Proteomes" id="UP000093412">
    <property type="component" value="Unassembled WGS sequence"/>
</dbReference>
<evidence type="ECO:0000313" key="2">
    <source>
        <dbReference type="EMBL" id="KZM33733.1"/>
    </source>
</evidence>